<dbReference type="EMBL" id="ONZQ02000006">
    <property type="protein sequence ID" value="SPO02203.1"/>
    <property type="molecule type" value="Genomic_DNA"/>
</dbReference>
<evidence type="ECO:0000256" key="1">
    <source>
        <dbReference type="SAM" id="SignalP"/>
    </source>
</evidence>
<name>A0AAE8SUZ9_9PEZI</name>
<keyword evidence="1" id="KW-0732">Signal</keyword>
<evidence type="ECO:0000313" key="3">
    <source>
        <dbReference type="Proteomes" id="UP001187682"/>
    </source>
</evidence>
<reference evidence="2" key="1">
    <citation type="submission" date="2018-03" db="EMBL/GenBank/DDBJ databases">
        <authorList>
            <person name="Guldener U."/>
        </authorList>
    </citation>
    <scope>NUCLEOTIDE SEQUENCE</scope>
</reference>
<sequence>MKQLRLLLLLCPVLPGALGLINADTDLQTVALDIPVPQATEDPAPVAELAKTRFTKSVWGGSGCPIRKSPSDPRTLEFAVGRDGTLGYDFTNLYAYVGPAWEDQAEGEQQQKTGATSTTECMTLVSIGNIDPGWSFRVTGGKARGYYSRTAGSSLQIGVTLDFSGDGDGIPSPTVQGYTGFGLEPASGPFEKEFLTIDDGNRRSAETPCVPGKASFAMLNLTMSVTATSESSPAEWGILQIKGVELEGYLWPCDV</sequence>
<organism evidence="2 3">
    <name type="scientific">Cephalotrichum gorgonifer</name>
    <dbReference type="NCBI Taxonomy" id="2041049"/>
    <lineage>
        <taxon>Eukaryota</taxon>
        <taxon>Fungi</taxon>
        <taxon>Dikarya</taxon>
        <taxon>Ascomycota</taxon>
        <taxon>Pezizomycotina</taxon>
        <taxon>Sordariomycetes</taxon>
        <taxon>Hypocreomycetidae</taxon>
        <taxon>Microascales</taxon>
        <taxon>Microascaceae</taxon>
        <taxon>Cephalotrichum</taxon>
    </lineage>
</organism>
<dbReference type="InterPro" id="IPR025649">
    <property type="entry name" value="DUF4360"/>
</dbReference>
<dbReference type="Proteomes" id="UP001187682">
    <property type="component" value="Unassembled WGS sequence"/>
</dbReference>
<feature type="signal peptide" evidence="1">
    <location>
        <begin position="1"/>
        <end position="19"/>
    </location>
</feature>
<accession>A0AAE8SUZ9</accession>
<proteinExistence type="predicted"/>
<evidence type="ECO:0000313" key="2">
    <source>
        <dbReference type="EMBL" id="SPO02203.1"/>
    </source>
</evidence>
<dbReference type="Pfam" id="PF14273">
    <property type="entry name" value="DUF4360"/>
    <property type="match status" value="1"/>
</dbReference>
<gene>
    <name evidence="2" type="ORF">DNG_04876</name>
</gene>
<feature type="chain" id="PRO_5042290097" description="Secreted protein" evidence="1">
    <location>
        <begin position="20"/>
        <end position="255"/>
    </location>
</feature>
<protein>
    <recommendedName>
        <fullName evidence="4">Secreted protein</fullName>
    </recommendedName>
</protein>
<dbReference type="AlphaFoldDB" id="A0AAE8SUZ9"/>
<comment type="caution">
    <text evidence="2">The sequence shown here is derived from an EMBL/GenBank/DDBJ whole genome shotgun (WGS) entry which is preliminary data.</text>
</comment>
<evidence type="ECO:0008006" key="4">
    <source>
        <dbReference type="Google" id="ProtNLM"/>
    </source>
</evidence>
<keyword evidence="3" id="KW-1185">Reference proteome</keyword>